<feature type="chain" id="PRO_5003941195" description="Lectin-like protein BA14k" evidence="8">
    <location>
        <begin position="29"/>
        <end position="146"/>
    </location>
</feature>
<keyword evidence="8" id="KW-0732">Signal</keyword>
<comment type="subcellular location">
    <subcellularLocation>
        <location evidence="1">Membrane</location>
        <topology evidence="1">Single-pass membrane protein</topology>
    </subcellularLocation>
</comment>
<name>L0ETU9_LIBCB</name>
<dbReference type="InterPro" id="IPR012413">
    <property type="entry name" value="BA14K"/>
</dbReference>
<evidence type="ECO:0000256" key="7">
    <source>
        <dbReference type="SAM" id="Phobius"/>
    </source>
</evidence>
<keyword evidence="7" id="KW-0472">Membrane</keyword>
<dbReference type="Pfam" id="PF07886">
    <property type="entry name" value="BA14K"/>
    <property type="match status" value="1"/>
</dbReference>
<keyword evidence="4" id="KW-1003">Cell membrane</keyword>
<comment type="function">
    <text evidence="6">Has immunoglobulin-binding and hemagglutination properties, and can bind to mannose. Essential for virulence. May be involved in LPS biosynthesis or polysaccharide transport.</text>
</comment>
<keyword evidence="7" id="KW-0812">Transmembrane</keyword>
<feature type="transmembrane region" description="Helical" evidence="7">
    <location>
        <begin position="62"/>
        <end position="81"/>
    </location>
</feature>
<dbReference type="RefSeq" id="WP_015272485.1">
    <property type="nucleotide sequence ID" value="NC_019907.1"/>
</dbReference>
<dbReference type="GO" id="GO:0016020">
    <property type="term" value="C:membrane"/>
    <property type="evidence" value="ECO:0007669"/>
    <property type="project" value="UniProtKB-SubCell"/>
</dbReference>
<protein>
    <recommendedName>
        <fullName evidence="3">Lectin-like protein BA14k</fullName>
    </recommendedName>
</protein>
<dbReference type="Proteomes" id="UP000010799">
    <property type="component" value="Chromosome"/>
</dbReference>
<evidence type="ECO:0000313" key="10">
    <source>
        <dbReference type="Proteomes" id="UP000010799"/>
    </source>
</evidence>
<dbReference type="AlphaFoldDB" id="L0ETU9"/>
<dbReference type="KEGG" id="lcc:B488_00650"/>
<dbReference type="GO" id="GO:0030246">
    <property type="term" value="F:carbohydrate binding"/>
    <property type="evidence" value="ECO:0007669"/>
    <property type="project" value="UniProtKB-KW"/>
</dbReference>
<proteinExistence type="inferred from homology"/>
<comment type="similarity">
    <text evidence="2">Belongs to the BA14k family.</text>
</comment>
<evidence type="ECO:0000256" key="4">
    <source>
        <dbReference type="ARBA" id="ARBA00022475"/>
    </source>
</evidence>
<dbReference type="EMBL" id="CP003789">
    <property type="protein sequence ID" value="AGA64058.1"/>
    <property type="molecule type" value="Genomic_DNA"/>
</dbReference>
<evidence type="ECO:0000256" key="6">
    <source>
        <dbReference type="ARBA" id="ARBA00025321"/>
    </source>
</evidence>
<organism evidence="9 10">
    <name type="scientific">Liberibacter crescens (strain BT-1)</name>
    <dbReference type="NCBI Taxonomy" id="1215343"/>
    <lineage>
        <taxon>Bacteria</taxon>
        <taxon>Pseudomonadati</taxon>
        <taxon>Pseudomonadota</taxon>
        <taxon>Alphaproteobacteria</taxon>
        <taxon>Hyphomicrobiales</taxon>
        <taxon>Rhizobiaceae</taxon>
        <taxon>Liberibacter</taxon>
    </lineage>
</organism>
<feature type="signal peptide" evidence="8">
    <location>
        <begin position="1"/>
        <end position="28"/>
    </location>
</feature>
<evidence type="ECO:0000256" key="8">
    <source>
        <dbReference type="SAM" id="SignalP"/>
    </source>
</evidence>
<sequence length="146" mass="17064">MKKTFKKSLVVLLGITLSLQTSFLQVQAHDWRAYHWGPPPPPRPWGPPPPPRWHHHHHNNDALVGGIVGFATGMVVGGMISDRPPPPPPRRVYVYEQPQPPIIVYRNRLTPWTDEWRMYCYRRYNSFNENTGTYIDYNGEERFCTN</sequence>
<keyword evidence="7" id="KW-1133">Transmembrane helix</keyword>
<evidence type="ECO:0000256" key="3">
    <source>
        <dbReference type="ARBA" id="ARBA00020552"/>
    </source>
</evidence>
<evidence type="ECO:0000256" key="2">
    <source>
        <dbReference type="ARBA" id="ARBA00010270"/>
    </source>
</evidence>
<accession>L0ETU9</accession>
<evidence type="ECO:0000313" key="9">
    <source>
        <dbReference type="EMBL" id="AGA64058.1"/>
    </source>
</evidence>
<dbReference type="HOGENOM" id="CLU_095224_1_0_5"/>
<dbReference type="PATRIC" id="fig|1215343.11.peg.68"/>
<evidence type="ECO:0000256" key="1">
    <source>
        <dbReference type="ARBA" id="ARBA00004167"/>
    </source>
</evidence>
<reference evidence="9 10" key="1">
    <citation type="journal article" date="2012" name="Stand. Genomic Sci.">
        <title>Complete genome sequence of Liberibacter crescens BT-1.</title>
        <authorList>
            <person name="Leonard M.T."/>
            <person name="Fagen J.R."/>
            <person name="Davis-Richardson A.G."/>
            <person name="Davis M.J."/>
            <person name="Triplett E.W."/>
        </authorList>
    </citation>
    <scope>NUCLEOTIDE SEQUENCE [LARGE SCALE GENOMIC DNA]</scope>
    <source>
        <strain evidence="9 10">BT-1</strain>
    </source>
</reference>
<dbReference type="eggNOG" id="ENOG5033457">
    <property type="taxonomic scope" value="Bacteria"/>
</dbReference>
<keyword evidence="5" id="KW-0430">Lectin</keyword>
<gene>
    <name evidence="9" type="ordered locus">B488_00650</name>
</gene>
<evidence type="ECO:0000256" key="5">
    <source>
        <dbReference type="ARBA" id="ARBA00022734"/>
    </source>
</evidence>
<keyword evidence="10" id="KW-1185">Reference proteome</keyword>